<keyword evidence="3" id="KW-1185">Reference proteome</keyword>
<proteinExistence type="predicted"/>
<feature type="compositionally biased region" description="Basic and acidic residues" evidence="1">
    <location>
        <begin position="226"/>
        <end position="238"/>
    </location>
</feature>
<feature type="compositionally biased region" description="Low complexity" evidence="1">
    <location>
        <begin position="185"/>
        <end position="195"/>
    </location>
</feature>
<evidence type="ECO:0000256" key="1">
    <source>
        <dbReference type="SAM" id="MobiDB-lite"/>
    </source>
</evidence>
<feature type="region of interest" description="Disordered" evidence="1">
    <location>
        <begin position="183"/>
        <end position="238"/>
    </location>
</feature>
<protein>
    <submittedName>
        <fullName evidence="2">Uncharacterized protein</fullName>
    </submittedName>
</protein>
<reference evidence="2" key="1">
    <citation type="submission" date="2023-08" db="EMBL/GenBank/DDBJ databases">
        <title>Draft sequence of the Babesia gibsoni genome.</title>
        <authorList>
            <person name="Yamagishi J.Y."/>
            <person name="Xuan X.X."/>
        </authorList>
    </citation>
    <scope>NUCLEOTIDE SEQUENCE</scope>
    <source>
        <strain evidence="2">Azabu</strain>
    </source>
</reference>
<gene>
    <name evidence="2" type="ORF">BgAZ_405070</name>
</gene>
<dbReference type="AlphaFoldDB" id="A0AAD8LJ05"/>
<evidence type="ECO:0000313" key="3">
    <source>
        <dbReference type="Proteomes" id="UP001230268"/>
    </source>
</evidence>
<organism evidence="2 3">
    <name type="scientific">Babesia gibsoni</name>
    <dbReference type="NCBI Taxonomy" id="33632"/>
    <lineage>
        <taxon>Eukaryota</taxon>
        <taxon>Sar</taxon>
        <taxon>Alveolata</taxon>
        <taxon>Apicomplexa</taxon>
        <taxon>Aconoidasida</taxon>
        <taxon>Piroplasmida</taxon>
        <taxon>Babesiidae</taxon>
        <taxon>Babesia</taxon>
    </lineage>
</organism>
<name>A0AAD8LJ05_BABGI</name>
<dbReference type="Proteomes" id="UP001230268">
    <property type="component" value="Unassembled WGS sequence"/>
</dbReference>
<dbReference type="EMBL" id="JAVEPI010000004">
    <property type="protein sequence ID" value="KAK1442477.1"/>
    <property type="molecule type" value="Genomic_DNA"/>
</dbReference>
<comment type="caution">
    <text evidence="2">The sequence shown here is derived from an EMBL/GenBank/DDBJ whole genome shotgun (WGS) entry which is preliminary data.</text>
</comment>
<feature type="compositionally biased region" description="Polar residues" evidence="1">
    <location>
        <begin position="210"/>
        <end position="225"/>
    </location>
</feature>
<sequence length="277" mass="27753">MGKVLIYITGGSCLANTALYGGMMVTYKTDVVTKEAKECNETITPSTTIATGTSLSVSVSESTVTAITCAGAATKTESADIGATACAGISLKKSALSEDKSISSASCARAGIATTSQSGSTTAVNVSSCVGLSKESGKVAIATDSSVTVASISNSGSKKPTRVVVQQERIGSLTIVIPRVRESKTSSAASAGDSGPAPPKGSTGDAASGAQPQASDGTDAGNGQKSTEDTKQDKKEADKNKCCFLSPICWLRKIGKWFFSSGGDGSGGNTNPSSDTT</sequence>
<evidence type="ECO:0000313" key="2">
    <source>
        <dbReference type="EMBL" id="KAK1442477.1"/>
    </source>
</evidence>
<accession>A0AAD8LJ05</accession>